<feature type="active site" description="Proton donor" evidence="1">
    <location>
        <position position="79"/>
    </location>
</feature>
<dbReference type="PIRSF" id="PIRSF001359">
    <property type="entry name" value="F_bP_aldolase_II"/>
    <property type="match status" value="1"/>
</dbReference>
<dbReference type="AlphaFoldDB" id="A0A2H0BDT2"/>
<comment type="caution">
    <text evidence="3">The sequence shown here is derived from an EMBL/GenBank/DDBJ whole genome shotgun (WGS) entry which is preliminary data.</text>
</comment>
<feature type="binding site" evidence="2">
    <location>
        <position position="101"/>
    </location>
    <ligand>
        <name>Zn(2+)</name>
        <dbReference type="ChEBI" id="CHEBI:29105"/>
        <label>2</label>
    </ligand>
</feature>
<dbReference type="GO" id="GO:0016832">
    <property type="term" value="F:aldehyde-lyase activity"/>
    <property type="evidence" value="ECO:0007669"/>
    <property type="project" value="InterPro"/>
</dbReference>
<dbReference type="Pfam" id="PF01116">
    <property type="entry name" value="F_bP_aldolase"/>
    <property type="match status" value="1"/>
</dbReference>
<name>A0A2H0BDT2_9BACT</name>
<dbReference type="GO" id="GO:0005975">
    <property type="term" value="P:carbohydrate metabolic process"/>
    <property type="evidence" value="ECO:0007669"/>
    <property type="project" value="InterPro"/>
</dbReference>
<dbReference type="SUPFAM" id="SSF51569">
    <property type="entry name" value="Aldolase"/>
    <property type="match status" value="1"/>
</dbReference>
<sequence>MKNLREYLLWAEENKIALGHFNISDSGGFRAIVEAAKELGVPAIIGVSEGERDFLGLNEAISLVKTARDSGFPIFINADHTYSLEKAKIAVDRGVDAVIIDSADQSFEENIKRAKNLVEYTRRKNPDILVEAELGFIGKSSNVLETLPDGVSVETQTDPTEAAEFVKQTNIDLLAPSVGNIHGMVKTGNPKLNIERIRLVKKATGIPLVLHGGSGISDDEFLRAIDAGISIIHINTELRIAYKAGIEEGLKSNEIAPYKFLAKGVEEMKKVVKNRLKLFNKL</sequence>
<keyword evidence="2" id="KW-0862">Zinc</keyword>
<accession>A0A2H0BDT2</accession>
<evidence type="ECO:0000256" key="2">
    <source>
        <dbReference type="PIRSR" id="PIRSR001359-3"/>
    </source>
</evidence>
<reference evidence="3 4" key="1">
    <citation type="submission" date="2017-09" db="EMBL/GenBank/DDBJ databases">
        <title>Depth-based differentiation of microbial function through sediment-hosted aquifers and enrichment of novel symbionts in the deep terrestrial subsurface.</title>
        <authorList>
            <person name="Probst A.J."/>
            <person name="Ladd B."/>
            <person name="Jarett J.K."/>
            <person name="Geller-Mcgrath D.E."/>
            <person name="Sieber C.M."/>
            <person name="Emerson J.B."/>
            <person name="Anantharaman K."/>
            <person name="Thomas B.C."/>
            <person name="Malmstrom R."/>
            <person name="Stieglmeier M."/>
            <person name="Klingl A."/>
            <person name="Woyke T."/>
            <person name="Ryan C.M."/>
            <person name="Banfield J.F."/>
        </authorList>
    </citation>
    <scope>NUCLEOTIDE SEQUENCE [LARGE SCALE GENOMIC DNA]</scope>
    <source>
        <strain evidence="3">CG22_combo_CG10-13_8_21_14_all_42_17</strain>
    </source>
</reference>
<dbReference type="InterPro" id="IPR000771">
    <property type="entry name" value="FBA_II"/>
</dbReference>
<dbReference type="InterPro" id="IPR050246">
    <property type="entry name" value="Class_II_FBP_aldolase"/>
</dbReference>
<proteinExistence type="predicted"/>
<protein>
    <submittedName>
        <fullName evidence="3">Tagatose-bisphosphate aldolase</fullName>
    </submittedName>
</protein>
<evidence type="ECO:0000313" key="3">
    <source>
        <dbReference type="EMBL" id="PIP55843.1"/>
    </source>
</evidence>
<feature type="binding site" evidence="2">
    <location>
        <position position="211"/>
    </location>
    <ligand>
        <name>Zn(2+)</name>
        <dbReference type="ChEBI" id="CHEBI:29105"/>
        <label>1</label>
        <note>catalytic</note>
    </ligand>
</feature>
<feature type="binding site" evidence="2">
    <location>
        <position position="182"/>
    </location>
    <ligand>
        <name>Zn(2+)</name>
        <dbReference type="ChEBI" id="CHEBI:29105"/>
        <label>1</label>
        <note>catalytic</note>
    </ligand>
</feature>
<evidence type="ECO:0000256" key="1">
    <source>
        <dbReference type="PIRSR" id="PIRSR001359-1"/>
    </source>
</evidence>
<dbReference type="GO" id="GO:0008270">
    <property type="term" value="F:zinc ion binding"/>
    <property type="evidence" value="ECO:0007669"/>
    <property type="project" value="InterPro"/>
</dbReference>
<evidence type="ECO:0000313" key="4">
    <source>
        <dbReference type="Proteomes" id="UP000229794"/>
    </source>
</evidence>
<dbReference type="InterPro" id="IPR013785">
    <property type="entry name" value="Aldolase_TIM"/>
</dbReference>
<organism evidence="3 4">
    <name type="scientific">Candidatus Zambryskibacteria bacterium CG22_combo_CG10-13_8_21_14_all_42_17</name>
    <dbReference type="NCBI Taxonomy" id="1975118"/>
    <lineage>
        <taxon>Bacteria</taxon>
        <taxon>Candidatus Zambryskiibacteriota</taxon>
    </lineage>
</organism>
<feature type="binding site" evidence="2">
    <location>
        <position position="80"/>
    </location>
    <ligand>
        <name>Zn(2+)</name>
        <dbReference type="ChEBI" id="CHEBI:29105"/>
        <label>1</label>
        <note>catalytic</note>
    </ligand>
</feature>
<dbReference type="PANTHER" id="PTHR30304">
    <property type="entry name" value="D-TAGATOSE-1,6-BISPHOSPHATE ALDOLASE"/>
    <property type="match status" value="1"/>
</dbReference>
<dbReference type="Gene3D" id="3.20.20.70">
    <property type="entry name" value="Aldolase class I"/>
    <property type="match status" value="1"/>
</dbReference>
<gene>
    <name evidence="3" type="ORF">COX06_00990</name>
</gene>
<comment type="cofactor">
    <cofactor evidence="2">
        <name>Zn(2+)</name>
        <dbReference type="ChEBI" id="CHEBI:29105"/>
    </cofactor>
    <text evidence="2">Binds 2 Zn(2+) ions per subunit. One is catalytic and the other provides a structural contribution.</text>
</comment>
<dbReference type="EMBL" id="PCST01000014">
    <property type="protein sequence ID" value="PIP55843.1"/>
    <property type="molecule type" value="Genomic_DNA"/>
</dbReference>
<keyword evidence="2" id="KW-0479">Metal-binding</keyword>
<feature type="binding site" evidence="2">
    <location>
        <position position="133"/>
    </location>
    <ligand>
        <name>Zn(2+)</name>
        <dbReference type="ChEBI" id="CHEBI:29105"/>
        <label>2</label>
    </ligand>
</feature>
<dbReference type="PANTHER" id="PTHR30304:SF0">
    <property type="entry name" value="D-TAGATOSE-1,6-BISPHOSPHATE ALDOLASE SUBUNIT GATY-RELATED"/>
    <property type="match status" value="1"/>
</dbReference>
<dbReference type="Proteomes" id="UP000229794">
    <property type="component" value="Unassembled WGS sequence"/>
</dbReference>